<reference evidence="6" key="2">
    <citation type="submission" date="2021-09" db="EMBL/GenBank/DDBJ databases">
        <authorList>
            <consortium name="AG Swart"/>
            <person name="Singh M."/>
            <person name="Singh A."/>
            <person name="Seah K."/>
            <person name="Emmerich C."/>
        </authorList>
    </citation>
    <scope>NUCLEOTIDE SEQUENCE</scope>
    <source>
        <strain evidence="6">ATCC30299</strain>
    </source>
</reference>
<proteinExistence type="inferred from homology"/>
<dbReference type="GO" id="GO:0034354">
    <property type="term" value="P:'de novo' NAD+ biosynthetic process from L-tryptophan"/>
    <property type="evidence" value="ECO:0007669"/>
    <property type="project" value="TreeGrafter"/>
</dbReference>
<keyword evidence="3 4" id="KW-0408">Iron</keyword>
<dbReference type="InterPro" id="IPR037217">
    <property type="entry name" value="Trp/Indoleamine_2_3_dOase-like"/>
</dbReference>
<dbReference type="GO" id="GO:0033754">
    <property type="term" value="F:indoleamine 2,3-dioxygenase activity"/>
    <property type="evidence" value="ECO:0007669"/>
    <property type="project" value="TreeGrafter"/>
</dbReference>
<dbReference type="SUPFAM" id="SSF140959">
    <property type="entry name" value="Indolic compounds 2,3-dioxygenase-like"/>
    <property type="match status" value="1"/>
</dbReference>
<dbReference type="OrthoDB" id="248779at2759"/>
<keyword evidence="2 4" id="KW-0479">Metal-binding</keyword>
<dbReference type="EMBL" id="LC169101">
    <property type="protein sequence ID" value="BBA46267.1"/>
    <property type="molecule type" value="Genomic_DNA"/>
</dbReference>
<evidence type="ECO:0000256" key="1">
    <source>
        <dbReference type="ARBA" id="ARBA00007119"/>
    </source>
</evidence>
<reference evidence="5" key="1">
    <citation type="journal article" date="2017" name="Protist">
        <title>Novel specificity of IDO enzyme involved in the biosynthesis of mating pheromone in the ciliate Blepharisma stoltei.</title>
        <authorList>
            <person name="Sugiura M."/>
            <person name="Yuasa H.J."/>
            <person name="Harumoto T."/>
        </authorList>
    </citation>
    <scope>NUCLEOTIDE SEQUENCE</scope>
    <source>
        <strain evidence="5">ATCC 30299</strain>
    </source>
</reference>
<dbReference type="PANTHER" id="PTHR28657">
    <property type="entry name" value="INDOLEAMINE 2,3-DIOXYGENASE"/>
    <property type="match status" value="1"/>
</dbReference>
<dbReference type="Proteomes" id="UP001162131">
    <property type="component" value="Unassembled WGS sequence"/>
</dbReference>
<sequence>MVAKCFQKSAVLSPLSSFKLSSTHGFINPNPPPSIPKYPELFPHYELAKSLASETSTIPSRIKNLPQIEASILFDDPEQLELTALIYGMLVSSYYWASPIPSVNIPSNIGVPFWKICQYLNRPPILNITSLEFHNFSYKSLAQDFHPDNLDCLFTFSGTSDEKYFYLIPLYVEYLGAPLLEAAFDLFSSIEQRNKEEIIKALKIFKKTIQKMTGALNLMYEKCDPGIFYFGFRNKLKSYEKGAIFEGISEDCEIYSGASAAQSPIVRLIDIIFNLNQEHKFISKTYQYLKKEHRNFIFFMNEKRPSFLRENIEDLGAKNEWNEVIDEICKFRETHLKLAYNYIIAPSQGRDNKGTGGSSLEQFLNTLITSTRRSAL</sequence>
<evidence type="ECO:0000313" key="7">
    <source>
        <dbReference type="Proteomes" id="UP001162131"/>
    </source>
</evidence>
<accession>A0A286T930</accession>
<feature type="binding site" description="proximal binding residue" evidence="4">
    <location>
        <position position="335"/>
    </location>
    <ligand>
        <name>heme b</name>
        <dbReference type="ChEBI" id="CHEBI:60344"/>
    </ligand>
    <ligandPart>
        <name>Fe</name>
        <dbReference type="ChEBI" id="CHEBI:18248"/>
    </ligandPart>
</feature>
<keyword evidence="7" id="KW-1185">Reference proteome</keyword>
<dbReference type="EMBL" id="CAJZBQ010000015">
    <property type="protein sequence ID" value="CAG9316051.1"/>
    <property type="molecule type" value="Genomic_DNA"/>
</dbReference>
<evidence type="ECO:0000313" key="5">
    <source>
        <dbReference type="EMBL" id="BBA46267.1"/>
    </source>
</evidence>
<comment type="similarity">
    <text evidence="1">Belongs to the indoleamine 2,3-dioxygenase family.</text>
</comment>
<keyword evidence="4" id="KW-0349">Heme</keyword>
<gene>
    <name evidence="5" type="primary">IDO-III</name>
    <name evidence="6" type="ORF">BSTOLATCC_MIC15494</name>
</gene>
<dbReference type="Gene3D" id="1.20.58.480">
    <property type="match status" value="1"/>
</dbReference>
<dbReference type="Pfam" id="PF01231">
    <property type="entry name" value="IDO"/>
    <property type="match status" value="1"/>
</dbReference>
<dbReference type="GO" id="GO:0020037">
    <property type="term" value="F:heme binding"/>
    <property type="evidence" value="ECO:0007669"/>
    <property type="project" value="InterPro"/>
</dbReference>
<evidence type="ECO:0000256" key="3">
    <source>
        <dbReference type="ARBA" id="ARBA00023004"/>
    </source>
</evidence>
<dbReference type="GO" id="GO:0005737">
    <property type="term" value="C:cytoplasm"/>
    <property type="evidence" value="ECO:0007669"/>
    <property type="project" value="TreeGrafter"/>
</dbReference>
<organism evidence="5">
    <name type="scientific">Blepharisma stoltei</name>
    <dbReference type="NCBI Taxonomy" id="1481888"/>
    <lineage>
        <taxon>Eukaryota</taxon>
        <taxon>Sar</taxon>
        <taxon>Alveolata</taxon>
        <taxon>Ciliophora</taxon>
        <taxon>Postciliodesmatophora</taxon>
        <taxon>Heterotrichea</taxon>
        <taxon>Heterotrichida</taxon>
        <taxon>Blepharismidae</taxon>
        <taxon>Blepharisma</taxon>
    </lineage>
</organism>
<dbReference type="GO" id="GO:0046872">
    <property type="term" value="F:metal ion binding"/>
    <property type="evidence" value="ECO:0007669"/>
    <property type="project" value="UniProtKB-KW"/>
</dbReference>
<dbReference type="GO" id="GO:0019441">
    <property type="term" value="P:L-tryptophan catabolic process to kynurenine"/>
    <property type="evidence" value="ECO:0007669"/>
    <property type="project" value="InterPro"/>
</dbReference>
<protein>
    <submittedName>
        <fullName evidence="5">Indoleamine 2,3-dioxyganese-III</fullName>
    </submittedName>
</protein>
<dbReference type="AlphaFoldDB" id="A0A286T930"/>
<dbReference type="InterPro" id="IPR000898">
    <property type="entry name" value="Indolamine_dOase"/>
</dbReference>
<dbReference type="PANTHER" id="PTHR28657:SF5">
    <property type="entry name" value="INDOLEAMINE 2,3-DIOXYGENASE"/>
    <property type="match status" value="1"/>
</dbReference>
<name>A0A286T930_9CILI</name>
<evidence type="ECO:0000313" key="6">
    <source>
        <dbReference type="EMBL" id="CAG9316051.1"/>
    </source>
</evidence>
<evidence type="ECO:0000256" key="2">
    <source>
        <dbReference type="ARBA" id="ARBA00022723"/>
    </source>
</evidence>
<evidence type="ECO:0000256" key="4">
    <source>
        <dbReference type="PIRSR" id="PIRSR600898-1"/>
    </source>
</evidence>